<comment type="caution">
    <text evidence="1">The sequence shown here is derived from an EMBL/GenBank/DDBJ whole genome shotgun (WGS) entry which is preliminary data.</text>
</comment>
<gene>
    <name evidence="1" type="ORF">J3R30DRAFT_3701571</name>
</gene>
<proteinExistence type="predicted"/>
<evidence type="ECO:0000313" key="1">
    <source>
        <dbReference type="EMBL" id="KAJ4480201.1"/>
    </source>
</evidence>
<dbReference type="Gene3D" id="3.50.50.60">
    <property type="entry name" value="FAD/NAD(P)-binding domain"/>
    <property type="match status" value="1"/>
</dbReference>
<protein>
    <submittedName>
        <fullName evidence="1">Uncharacterized protein</fullName>
    </submittedName>
</protein>
<organism evidence="1 2">
    <name type="scientific">Lentinula aciculospora</name>
    <dbReference type="NCBI Taxonomy" id="153920"/>
    <lineage>
        <taxon>Eukaryota</taxon>
        <taxon>Fungi</taxon>
        <taxon>Dikarya</taxon>
        <taxon>Basidiomycota</taxon>
        <taxon>Agaricomycotina</taxon>
        <taxon>Agaricomycetes</taxon>
        <taxon>Agaricomycetidae</taxon>
        <taxon>Agaricales</taxon>
        <taxon>Marasmiineae</taxon>
        <taxon>Omphalotaceae</taxon>
        <taxon>Lentinula</taxon>
    </lineage>
</organism>
<keyword evidence="2" id="KW-1185">Reference proteome</keyword>
<dbReference type="Gene3D" id="3.30.9.30">
    <property type="match status" value="1"/>
</dbReference>
<dbReference type="InterPro" id="IPR036188">
    <property type="entry name" value="FAD/NAD-bd_sf"/>
</dbReference>
<name>A0A9W9AEM6_9AGAR</name>
<dbReference type="Proteomes" id="UP001150266">
    <property type="component" value="Unassembled WGS sequence"/>
</dbReference>
<evidence type="ECO:0000313" key="2">
    <source>
        <dbReference type="Proteomes" id="UP001150266"/>
    </source>
</evidence>
<reference evidence="1" key="1">
    <citation type="submission" date="2022-08" db="EMBL/GenBank/DDBJ databases">
        <title>A Global Phylogenomic Analysis of the Shiitake Genus Lentinula.</title>
        <authorList>
            <consortium name="DOE Joint Genome Institute"/>
            <person name="Sierra-Patev S."/>
            <person name="Min B."/>
            <person name="Naranjo-Ortiz M."/>
            <person name="Looney B."/>
            <person name="Konkel Z."/>
            <person name="Slot J.C."/>
            <person name="Sakamoto Y."/>
            <person name="Steenwyk J.L."/>
            <person name="Rokas A."/>
            <person name="Carro J."/>
            <person name="Camarero S."/>
            <person name="Ferreira P."/>
            <person name="Molpeceres G."/>
            <person name="Ruiz-Duenas F.J."/>
            <person name="Serrano A."/>
            <person name="Henrissat B."/>
            <person name="Drula E."/>
            <person name="Hughes K.W."/>
            <person name="Mata J.L."/>
            <person name="Ishikawa N.K."/>
            <person name="Vargas-Isla R."/>
            <person name="Ushijima S."/>
            <person name="Smith C.A."/>
            <person name="Ahrendt S."/>
            <person name="Andreopoulos W."/>
            <person name="He G."/>
            <person name="Labutti K."/>
            <person name="Lipzen A."/>
            <person name="Ng V."/>
            <person name="Riley R."/>
            <person name="Sandor L."/>
            <person name="Barry K."/>
            <person name="Martinez A.T."/>
            <person name="Xiao Y."/>
            <person name="Gibbons J.G."/>
            <person name="Terashima K."/>
            <person name="Grigoriev I.V."/>
            <person name="Hibbett D.S."/>
        </authorList>
    </citation>
    <scope>NUCLEOTIDE SEQUENCE</scope>
    <source>
        <strain evidence="1">JLM2183</strain>
    </source>
</reference>
<dbReference type="EMBL" id="JAOTPV010000007">
    <property type="protein sequence ID" value="KAJ4480201.1"/>
    <property type="molecule type" value="Genomic_DNA"/>
</dbReference>
<dbReference type="AlphaFoldDB" id="A0A9W9AEM6"/>
<dbReference type="OrthoDB" id="3268501at2759"/>
<accession>A0A9W9AEM6</accession>
<sequence>MASSRKLRIAIIICSEEGIGGLMPCAVALKDCPAIELDFYEQATQITKIGAGITIWPSTWMFLKSLGLEMNLLAILPEGYNDGLSKGLLQTTFITVQTPFFRASI</sequence>